<gene>
    <name evidence="1" type="ORF">RhiirA5_447393</name>
</gene>
<proteinExistence type="predicted"/>
<protein>
    <submittedName>
        <fullName evidence="1">Uncharacterized protein</fullName>
    </submittedName>
</protein>
<sequence>MYWRPEFERNLCHWSELKRFDDILTDIYDVADSNLGLMLNLDWFQPSAPNRSDQIRFYLNLI</sequence>
<evidence type="ECO:0000313" key="1">
    <source>
        <dbReference type="EMBL" id="PKB91820.1"/>
    </source>
</evidence>
<accession>A0A2N0NB70</accession>
<comment type="caution">
    <text evidence="1">The sequence shown here is derived from an EMBL/GenBank/DDBJ whole genome shotgun (WGS) entry which is preliminary data.</text>
</comment>
<evidence type="ECO:0000313" key="2">
    <source>
        <dbReference type="Proteomes" id="UP000232722"/>
    </source>
</evidence>
<reference evidence="1 2" key="2">
    <citation type="submission" date="2017-09" db="EMBL/GenBank/DDBJ databases">
        <title>Extensive intraspecific genome diversity in a model arbuscular mycorrhizal fungus.</title>
        <authorList>
            <person name="Chen E.C."/>
            <person name="Morin E."/>
            <person name="Beaudet D."/>
            <person name="Noel J."/>
            <person name="Ndikumana S."/>
            <person name="Charron P."/>
            <person name="St-Onge C."/>
            <person name="Giorgi J."/>
            <person name="Grigoriev I.V."/>
            <person name="Roux C."/>
            <person name="Martin F.M."/>
            <person name="Corradi N."/>
        </authorList>
    </citation>
    <scope>NUCLEOTIDE SEQUENCE [LARGE SCALE GENOMIC DNA]</scope>
    <source>
        <strain evidence="1 2">A5</strain>
    </source>
</reference>
<dbReference type="AlphaFoldDB" id="A0A2N0NB70"/>
<organism evidence="1 2">
    <name type="scientific">Rhizophagus irregularis</name>
    <dbReference type="NCBI Taxonomy" id="588596"/>
    <lineage>
        <taxon>Eukaryota</taxon>
        <taxon>Fungi</taxon>
        <taxon>Fungi incertae sedis</taxon>
        <taxon>Mucoromycota</taxon>
        <taxon>Glomeromycotina</taxon>
        <taxon>Glomeromycetes</taxon>
        <taxon>Glomerales</taxon>
        <taxon>Glomeraceae</taxon>
        <taxon>Rhizophagus</taxon>
    </lineage>
</organism>
<dbReference type="Proteomes" id="UP000232722">
    <property type="component" value="Unassembled WGS sequence"/>
</dbReference>
<name>A0A2N0NB70_9GLOM</name>
<reference evidence="1 2" key="1">
    <citation type="submission" date="2016-04" db="EMBL/GenBank/DDBJ databases">
        <title>Genome analyses suggest a sexual origin of heterokaryosis in a supposedly ancient asexual fungus.</title>
        <authorList>
            <person name="Ropars J."/>
            <person name="Sedzielewska K."/>
            <person name="Noel J."/>
            <person name="Charron P."/>
            <person name="Farinelli L."/>
            <person name="Marton T."/>
            <person name="Kruger M."/>
            <person name="Pelin A."/>
            <person name="Brachmann A."/>
            <person name="Corradi N."/>
        </authorList>
    </citation>
    <scope>NUCLEOTIDE SEQUENCE [LARGE SCALE GENOMIC DNA]</scope>
    <source>
        <strain evidence="1 2">A5</strain>
    </source>
</reference>
<dbReference type="EMBL" id="LLXJ01013630">
    <property type="protein sequence ID" value="PKB91820.1"/>
    <property type="molecule type" value="Genomic_DNA"/>
</dbReference>